<accession>A0A9W7B7M7</accession>
<dbReference type="AlphaFoldDB" id="A0A9W7B7M7"/>
<protein>
    <recommendedName>
        <fullName evidence="2">Tyrosine-protein kinase ephrin type A/B receptor-like domain-containing protein</fullName>
    </recommendedName>
</protein>
<keyword evidence="1" id="KW-0472">Membrane</keyword>
<proteinExistence type="predicted"/>
<keyword evidence="1" id="KW-0812">Transmembrane</keyword>
<evidence type="ECO:0000313" key="4">
    <source>
        <dbReference type="Proteomes" id="UP001165085"/>
    </source>
</evidence>
<organism evidence="3 4">
    <name type="scientific">Triparma strigata</name>
    <dbReference type="NCBI Taxonomy" id="1606541"/>
    <lineage>
        <taxon>Eukaryota</taxon>
        <taxon>Sar</taxon>
        <taxon>Stramenopiles</taxon>
        <taxon>Ochrophyta</taxon>
        <taxon>Bolidophyceae</taxon>
        <taxon>Parmales</taxon>
        <taxon>Triparmaceae</taxon>
        <taxon>Triparma</taxon>
    </lineage>
</organism>
<dbReference type="Gene3D" id="2.10.50.10">
    <property type="entry name" value="Tumor Necrosis Factor Receptor, subunit A, domain 2"/>
    <property type="match status" value="1"/>
</dbReference>
<dbReference type="InterPro" id="IPR011641">
    <property type="entry name" value="Tyr-kin_ephrin_A/B_rcpt-like"/>
</dbReference>
<feature type="transmembrane region" description="Helical" evidence="1">
    <location>
        <begin position="181"/>
        <end position="203"/>
    </location>
</feature>
<dbReference type="SUPFAM" id="SSF57184">
    <property type="entry name" value="Growth factor receptor domain"/>
    <property type="match status" value="1"/>
</dbReference>
<evidence type="ECO:0000256" key="1">
    <source>
        <dbReference type="SAM" id="Phobius"/>
    </source>
</evidence>
<dbReference type="InterPro" id="IPR009030">
    <property type="entry name" value="Growth_fac_rcpt_cys_sf"/>
</dbReference>
<feature type="transmembrane region" description="Helical" evidence="1">
    <location>
        <begin position="397"/>
        <end position="421"/>
    </location>
</feature>
<evidence type="ECO:0000259" key="2">
    <source>
        <dbReference type="Pfam" id="PF07699"/>
    </source>
</evidence>
<dbReference type="PANTHER" id="PTHR11319">
    <property type="entry name" value="G PROTEIN-COUPLED RECEPTOR-RELATED"/>
    <property type="match status" value="1"/>
</dbReference>
<feature type="domain" description="Tyrosine-protein kinase ephrin type A/B receptor-like" evidence="2">
    <location>
        <begin position="44"/>
        <end position="69"/>
    </location>
</feature>
<dbReference type="OrthoDB" id="236339at2759"/>
<sequence>MSGTSAPAPGSAACTPCPPGTSSIGSSDGSCEKCRIGKAASAGFCEDCPLGSYAPEEGFAVCLPCPPFQFPKEDQTGCEVIAGYYSDLNGDSQAIPTDGVRSDMAGMDLEDLYLEPGFWRVTKNSSRVLACFTPDYCVGGNSTGDLCVEGHTGPYCEVCTEGWAKGQSGCVKCAGSKNATIILGFISLILLMVFVIASCIFLSKDEEVPSEEKVVSMFQRIKRFTIAAQVFLQKGKVQLKILASYFQITTCLAFNLNFVFPLSFTLFMRFFSIINFDFGTFLPLGCIQTVNHYTNFYYMTVSALLIMGGLILGSKFAKKKGREDWSSILFNNLLIFTFLILPTISTKIMSTAGCEVITDDDDIINSPREGYFLKIDRSIRCDSSDPSLGSNPAHAIAWWYSLLMGIVFPLGIPLWYFYLLFQHRFELDPGQLALRNEKSARAWNEAEKVFEYMPRSELLPRGRKFFGRIEVFKGLKPVTEEEVRKYVAVQNMKEEEKSSKGETTTPLKWKYISSLDEKGAKLCAIALRRYAIDQSPELKHETKQDRDTFGDILVLIQSGVGFLILWQMLHRKRTSEDGEEEEISVIHTLKTIPLIGEHISGGVEYISNALEDVKEKITASVNVNSQVFPALTPLTEILPEDFYKSEIEQKVASEVLARFQIVSQHVAELSKLLMEEVLTFARDKQSEIEAIYTSSYDEEMSKHEGKHTPKAKLQLLCHRAGYASILESLKSAKKDIHHGINDLKHAKPGDILDDASLNSVWDEIKGVLCEYVMTFLTQKITEMVLGDGNIDEVCKTVGLGGEEFRGMIVEKIEGKIEAVVEVFVSMFVEKIKNFGGEDGEEDEGGGGILDEVKGVMFEELDEVKEVAGEVYDSATALKNGEEDIDKLLADYEQGGEDGEVRQLSAVSKGE</sequence>
<dbReference type="Pfam" id="PF07699">
    <property type="entry name" value="Ephrin_rec_like"/>
    <property type="match status" value="1"/>
</dbReference>
<feature type="transmembrane region" description="Helical" evidence="1">
    <location>
        <begin position="325"/>
        <end position="344"/>
    </location>
</feature>
<dbReference type="SMART" id="SM01411">
    <property type="entry name" value="Ephrin_rec_like"/>
    <property type="match status" value="1"/>
</dbReference>
<keyword evidence="1" id="KW-1133">Transmembrane helix</keyword>
<feature type="transmembrane region" description="Helical" evidence="1">
    <location>
        <begin position="549"/>
        <end position="569"/>
    </location>
</feature>
<dbReference type="PANTHER" id="PTHR11319:SF35">
    <property type="entry name" value="OUTER MEMBRANE PROTEIN PMPC-RELATED"/>
    <property type="match status" value="1"/>
</dbReference>
<keyword evidence="4" id="KW-1185">Reference proteome</keyword>
<name>A0A9W7B7M7_9STRA</name>
<reference evidence="4" key="1">
    <citation type="journal article" date="2023" name="Commun. Biol.">
        <title>Genome analysis of Parmales, the sister group of diatoms, reveals the evolutionary specialization of diatoms from phago-mixotrophs to photoautotrophs.</title>
        <authorList>
            <person name="Ban H."/>
            <person name="Sato S."/>
            <person name="Yoshikawa S."/>
            <person name="Yamada K."/>
            <person name="Nakamura Y."/>
            <person name="Ichinomiya M."/>
            <person name="Sato N."/>
            <person name="Blanc-Mathieu R."/>
            <person name="Endo H."/>
            <person name="Kuwata A."/>
            <person name="Ogata H."/>
        </authorList>
    </citation>
    <scope>NUCLEOTIDE SEQUENCE [LARGE SCALE GENOMIC DNA]</scope>
    <source>
        <strain evidence="4">NIES 3701</strain>
    </source>
</reference>
<evidence type="ECO:0000313" key="3">
    <source>
        <dbReference type="EMBL" id="GMH85706.1"/>
    </source>
</evidence>
<dbReference type="Proteomes" id="UP001165085">
    <property type="component" value="Unassembled WGS sequence"/>
</dbReference>
<dbReference type="EMBL" id="BRXY01000307">
    <property type="protein sequence ID" value="GMH85706.1"/>
    <property type="molecule type" value="Genomic_DNA"/>
</dbReference>
<comment type="caution">
    <text evidence="3">The sequence shown here is derived from an EMBL/GenBank/DDBJ whole genome shotgun (WGS) entry which is preliminary data.</text>
</comment>
<gene>
    <name evidence="3" type="ORF">TrST_g4789</name>
</gene>
<feature type="transmembrane region" description="Helical" evidence="1">
    <location>
        <begin position="296"/>
        <end position="313"/>
    </location>
</feature>